<evidence type="ECO:0000313" key="2">
    <source>
        <dbReference type="Proteomes" id="UP000516384"/>
    </source>
</evidence>
<dbReference type="AlphaFoldDB" id="A0A7H0Y1Z1"/>
<evidence type="ECO:0000313" key="1">
    <source>
        <dbReference type="EMBL" id="QNR65099.1"/>
    </source>
</evidence>
<gene>
    <name evidence="1" type="ORF">IAQ67_14315</name>
</gene>
<protein>
    <recommendedName>
        <fullName evidence="3">PARP catalytic domain-containing protein</fullName>
    </recommendedName>
</protein>
<accession>A0A7H0Y1Z1</accession>
<organism evidence="1 2">
    <name type="scientific">Paenibacillus peoriae</name>
    <dbReference type="NCBI Taxonomy" id="59893"/>
    <lineage>
        <taxon>Bacteria</taxon>
        <taxon>Bacillati</taxon>
        <taxon>Bacillota</taxon>
        <taxon>Bacilli</taxon>
        <taxon>Bacillales</taxon>
        <taxon>Paenibacillaceae</taxon>
        <taxon>Paenibacillus</taxon>
    </lineage>
</organism>
<proteinExistence type="predicted"/>
<evidence type="ECO:0008006" key="3">
    <source>
        <dbReference type="Google" id="ProtNLM"/>
    </source>
</evidence>
<dbReference type="EMBL" id="CP061172">
    <property type="protein sequence ID" value="QNR65099.1"/>
    <property type="molecule type" value="Genomic_DNA"/>
</dbReference>
<dbReference type="Proteomes" id="UP000516384">
    <property type="component" value="Chromosome"/>
</dbReference>
<name>A0A7H0Y1Z1_9BACL</name>
<sequence length="108" mass="12432">MFWYHGTNNSRSILESDFDPSNGVWGKGVYLTSSKDAAYIFGTEILKVRIDETQVTHLNFEELNVDSSELDWKETVSDKNYKAIAVAYITGEIELCIFDTEIIVEIRW</sequence>
<reference evidence="1 2" key="1">
    <citation type="submission" date="2020-09" db="EMBL/GenBank/DDBJ databases">
        <title>Characterization of Paenibacillus peoriae strain ZF390 with broad-spectrum antimicrobial activity as a potential biocontrol agent.</title>
        <authorList>
            <person name="Li L."/>
            <person name="Zhao Y."/>
            <person name="Li B."/>
            <person name="Xie X."/>
        </authorList>
    </citation>
    <scope>NUCLEOTIDE SEQUENCE [LARGE SCALE GENOMIC DNA]</scope>
    <source>
        <strain evidence="1 2">ZF390</strain>
    </source>
</reference>
<dbReference type="SUPFAM" id="SSF56399">
    <property type="entry name" value="ADP-ribosylation"/>
    <property type="match status" value="1"/>
</dbReference>
<dbReference type="RefSeq" id="WP_190297010.1">
    <property type="nucleotide sequence ID" value="NZ_CP061172.1"/>
</dbReference>